<evidence type="ECO:0000256" key="1">
    <source>
        <dbReference type="SAM" id="MobiDB-lite"/>
    </source>
</evidence>
<dbReference type="AlphaFoldDB" id="D4TWL8"/>
<dbReference type="Proteomes" id="UP000003150">
    <property type="component" value="Unassembled WGS sequence"/>
</dbReference>
<evidence type="ECO:0000313" key="3">
    <source>
        <dbReference type="Proteomes" id="UP000003150"/>
    </source>
</evidence>
<proteinExistence type="predicted"/>
<dbReference type="EMBL" id="ACYT02000012">
    <property type="protein sequence ID" value="EFF80692.1"/>
    <property type="molecule type" value="Genomic_DNA"/>
</dbReference>
<dbReference type="HOGENOM" id="CLU_3283605_0_0_11"/>
<accession>D4TWL8</accession>
<protein>
    <submittedName>
        <fullName evidence="2">Uncharacterized protein</fullName>
    </submittedName>
</protein>
<feature type="compositionally biased region" description="Polar residues" evidence="1">
    <location>
        <begin position="17"/>
        <end position="34"/>
    </location>
</feature>
<evidence type="ECO:0000313" key="2">
    <source>
        <dbReference type="EMBL" id="EFF80692.1"/>
    </source>
</evidence>
<gene>
    <name evidence="2" type="ORF">HMPREF0970_00328</name>
</gene>
<reference evidence="2 3" key="1">
    <citation type="submission" date="2009-10" db="EMBL/GenBank/DDBJ databases">
        <authorList>
            <person name="Weinstock G."/>
            <person name="Sodergren E."/>
            <person name="Clifton S."/>
            <person name="Fulton L."/>
            <person name="Fulton B."/>
            <person name="Courtney L."/>
            <person name="Fronick C."/>
            <person name="Harrison M."/>
            <person name="Strong C."/>
            <person name="Farmer C."/>
            <person name="Delahaunty K."/>
            <person name="Markovic C."/>
            <person name="Hall O."/>
            <person name="Minx P."/>
            <person name="Tomlinson C."/>
            <person name="Mitreva M."/>
            <person name="Nelson J."/>
            <person name="Hou S."/>
            <person name="Wollam A."/>
            <person name="Pepin K.H."/>
            <person name="Johnson M."/>
            <person name="Bhonagiri V."/>
            <person name="Nash W.E."/>
            <person name="Warren W."/>
            <person name="Chinwalla A."/>
            <person name="Mardis E.R."/>
            <person name="Wilson R.K."/>
        </authorList>
    </citation>
    <scope>NUCLEOTIDE SEQUENCE [LARGE SCALE GENOMIC DNA]</scope>
    <source>
        <strain evidence="2 3">F0309</strain>
    </source>
</reference>
<name>D4TWL8_9ACTO</name>
<organism evidence="2 3">
    <name type="scientific">Schaalia odontolytica F0309</name>
    <dbReference type="NCBI Taxonomy" id="649742"/>
    <lineage>
        <taxon>Bacteria</taxon>
        <taxon>Bacillati</taxon>
        <taxon>Actinomycetota</taxon>
        <taxon>Actinomycetes</taxon>
        <taxon>Actinomycetales</taxon>
        <taxon>Actinomycetaceae</taxon>
        <taxon>Schaalia</taxon>
    </lineage>
</organism>
<comment type="caution">
    <text evidence="2">The sequence shown here is derived from an EMBL/GenBank/DDBJ whole genome shotgun (WGS) entry which is preliminary data.</text>
</comment>
<feature type="region of interest" description="Disordered" evidence="1">
    <location>
        <begin position="1"/>
        <end position="40"/>
    </location>
</feature>
<sequence length="40" mass="4373">MLRCPHHSPDAVLGLITTDSPATNQETPQFNTSKHTTHTS</sequence>